<organism evidence="1 2">
    <name type="scientific">Parelaphostrongylus tenuis</name>
    <name type="common">Meningeal worm</name>
    <dbReference type="NCBI Taxonomy" id="148309"/>
    <lineage>
        <taxon>Eukaryota</taxon>
        <taxon>Metazoa</taxon>
        <taxon>Ecdysozoa</taxon>
        <taxon>Nematoda</taxon>
        <taxon>Chromadorea</taxon>
        <taxon>Rhabditida</taxon>
        <taxon>Rhabditina</taxon>
        <taxon>Rhabditomorpha</taxon>
        <taxon>Strongyloidea</taxon>
        <taxon>Metastrongylidae</taxon>
        <taxon>Parelaphostrongylus</taxon>
    </lineage>
</organism>
<evidence type="ECO:0000313" key="2">
    <source>
        <dbReference type="Proteomes" id="UP001196413"/>
    </source>
</evidence>
<accession>A0AAD5RD84</accession>
<protein>
    <submittedName>
        <fullName evidence="1">Uncharacterized protein</fullName>
    </submittedName>
</protein>
<dbReference type="EMBL" id="JAHQIW010007376">
    <property type="protein sequence ID" value="KAJ1374007.1"/>
    <property type="molecule type" value="Genomic_DNA"/>
</dbReference>
<reference evidence="1" key="1">
    <citation type="submission" date="2021-06" db="EMBL/GenBank/DDBJ databases">
        <title>Parelaphostrongylus tenuis whole genome reference sequence.</title>
        <authorList>
            <person name="Garwood T.J."/>
            <person name="Larsen P.A."/>
            <person name="Fountain-Jones N.M."/>
            <person name="Garbe J.R."/>
            <person name="Macchietto M.G."/>
            <person name="Kania S.A."/>
            <person name="Gerhold R.W."/>
            <person name="Richards J.E."/>
            <person name="Wolf T.M."/>
        </authorList>
    </citation>
    <scope>NUCLEOTIDE SEQUENCE</scope>
    <source>
        <strain evidence="1">MNPRO001-30</strain>
        <tissue evidence="1">Meninges</tissue>
    </source>
</reference>
<evidence type="ECO:0000313" key="1">
    <source>
        <dbReference type="EMBL" id="KAJ1374007.1"/>
    </source>
</evidence>
<sequence>MAKYIRRDIVKLSLEGTMAMLSPKVSNLEKKWQVLTEALMSSTANMELNRVFCVKDAIDSVRAGCTPTYEAITLGTLRSSVN</sequence>
<dbReference type="AlphaFoldDB" id="A0AAD5RD84"/>
<name>A0AAD5RD84_PARTN</name>
<dbReference type="Proteomes" id="UP001196413">
    <property type="component" value="Unassembled WGS sequence"/>
</dbReference>
<gene>
    <name evidence="1" type="ORF">KIN20_036590</name>
</gene>
<comment type="caution">
    <text evidence="1">The sequence shown here is derived from an EMBL/GenBank/DDBJ whole genome shotgun (WGS) entry which is preliminary data.</text>
</comment>
<proteinExistence type="predicted"/>
<keyword evidence="2" id="KW-1185">Reference proteome</keyword>